<evidence type="ECO:0000313" key="4">
    <source>
        <dbReference type="WBParaSite" id="HCON_00145080-00001"/>
    </source>
</evidence>
<feature type="compositionally biased region" description="Polar residues" evidence="1">
    <location>
        <begin position="91"/>
        <end position="113"/>
    </location>
</feature>
<keyword evidence="2" id="KW-0812">Transmembrane</keyword>
<dbReference type="OMA" id="YVASWCT"/>
<dbReference type="Proteomes" id="UP000025227">
    <property type="component" value="Unplaced"/>
</dbReference>
<keyword evidence="3" id="KW-1185">Reference proteome</keyword>
<dbReference type="WBParaSite" id="HCON_00145080-00001">
    <property type="protein sequence ID" value="HCON_00145080-00001"/>
    <property type="gene ID" value="HCON_00145080"/>
</dbReference>
<feature type="region of interest" description="Disordered" evidence="1">
    <location>
        <begin position="76"/>
        <end position="113"/>
    </location>
</feature>
<reference evidence="4" key="1">
    <citation type="submission" date="2020-12" db="UniProtKB">
        <authorList>
            <consortium name="WormBaseParasite"/>
        </authorList>
    </citation>
    <scope>IDENTIFICATION</scope>
    <source>
        <strain evidence="4">MHco3</strain>
    </source>
</reference>
<accession>A0A7I4YUF4</accession>
<feature type="transmembrane region" description="Helical" evidence="2">
    <location>
        <begin position="38"/>
        <end position="69"/>
    </location>
</feature>
<sequence>MSGSFPVYDSYSKCTEECVSMVSYCVGTSPLIVCQLNIVVFLACIFLAVCTGVAIPMVCLLCYVASWCTEAKQARRRRRGSDEETVKLNPRSVQVSLSDSGAPIVSTQPTTPNSRKHVKLKAISFA</sequence>
<dbReference type="OrthoDB" id="5827445at2759"/>
<dbReference type="AlphaFoldDB" id="A0A7I4YUF4"/>
<evidence type="ECO:0000313" key="3">
    <source>
        <dbReference type="Proteomes" id="UP000025227"/>
    </source>
</evidence>
<protein>
    <submittedName>
        <fullName evidence="4">Uncharacterized protein</fullName>
    </submittedName>
</protein>
<evidence type="ECO:0000256" key="2">
    <source>
        <dbReference type="SAM" id="Phobius"/>
    </source>
</evidence>
<keyword evidence="2" id="KW-0472">Membrane</keyword>
<evidence type="ECO:0000256" key="1">
    <source>
        <dbReference type="SAM" id="MobiDB-lite"/>
    </source>
</evidence>
<name>A0A7I4YUF4_HAECO</name>
<proteinExistence type="predicted"/>
<keyword evidence="2" id="KW-1133">Transmembrane helix</keyword>
<organism evidence="3 4">
    <name type="scientific">Haemonchus contortus</name>
    <name type="common">Barber pole worm</name>
    <dbReference type="NCBI Taxonomy" id="6289"/>
    <lineage>
        <taxon>Eukaryota</taxon>
        <taxon>Metazoa</taxon>
        <taxon>Ecdysozoa</taxon>
        <taxon>Nematoda</taxon>
        <taxon>Chromadorea</taxon>
        <taxon>Rhabditida</taxon>
        <taxon>Rhabditina</taxon>
        <taxon>Rhabditomorpha</taxon>
        <taxon>Strongyloidea</taxon>
        <taxon>Trichostrongylidae</taxon>
        <taxon>Haemonchus</taxon>
    </lineage>
</organism>